<organism evidence="2 3">
    <name type="scientific">Dyella marensis</name>
    <dbReference type="NCBI Taxonomy" id="500610"/>
    <lineage>
        <taxon>Bacteria</taxon>
        <taxon>Pseudomonadati</taxon>
        <taxon>Pseudomonadota</taxon>
        <taxon>Gammaproteobacteria</taxon>
        <taxon>Lysobacterales</taxon>
        <taxon>Rhodanobacteraceae</taxon>
        <taxon>Dyella</taxon>
    </lineage>
</organism>
<keyword evidence="3" id="KW-1185">Reference proteome</keyword>
<proteinExistence type="predicted"/>
<accession>A0A1I2JWM7</accession>
<sequence>MAKRAVGTPSKFKPNKAPNIYALHEGTVLHRVHPAKYGAAQFNDTAAGNARFSPIRNARGNIIPTIYAAQTFAGAVMETAFHDVPLAGALKTKPKADLETLASSEIKIQAALVLADLSVRGLSKLGLEKNDLIETDKGAYAMTRSFAEHLHASHPDIQGLSWVSRKDDTNRAFVLFGDRIRAHAISALADSTKSLVSNDDTYKQILDLADEIDVKIV</sequence>
<protein>
    <submittedName>
        <fullName evidence="2">RES domain-containing protein</fullName>
    </submittedName>
</protein>
<evidence type="ECO:0000259" key="1">
    <source>
        <dbReference type="SMART" id="SM00953"/>
    </source>
</evidence>
<dbReference type="SMART" id="SM00953">
    <property type="entry name" value="RES"/>
    <property type="match status" value="1"/>
</dbReference>
<dbReference type="EMBL" id="FONH01000033">
    <property type="protein sequence ID" value="SFF58478.1"/>
    <property type="molecule type" value="Genomic_DNA"/>
</dbReference>
<gene>
    <name evidence="2" type="ORF">SAMN02799615_04270</name>
</gene>
<dbReference type="RefSeq" id="WP_035322257.1">
    <property type="nucleotide sequence ID" value="NZ_FONH01000033.1"/>
</dbReference>
<evidence type="ECO:0000313" key="3">
    <source>
        <dbReference type="Proteomes" id="UP000199477"/>
    </source>
</evidence>
<dbReference type="AlphaFoldDB" id="A0A1I2JWM7"/>
<name>A0A1I2JWM7_9GAMM</name>
<evidence type="ECO:0000313" key="2">
    <source>
        <dbReference type="EMBL" id="SFF58478.1"/>
    </source>
</evidence>
<dbReference type="STRING" id="500610.SAMN02799615_04270"/>
<feature type="domain" description="RES" evidence="1">
    <location>
        <begin position="41"/>
        <end position="187"/>
    </location>
</feature>
<dbReference type="InterPro" id="IPR014914">
    <property type="entry name" value="RES_dom"/>
</dbReference>
<reference evidence="3" key="1">
    <citation type="submission" date="2016-10" db="EMBL/GenBank/DDBJ databases">
        <authorList>
            <person name="Varghese N."/>
            <person name="Submissions S."/>
        </authorList>
    </citation>
    <scope>NUCLEOTIDE SEQUENCE [LARGE SCALE GENOMIC DNA]</scope>
    <source>
        <strain evidence="3">UNC178MFTsu3.1</strain>
    </source>
</reference>
<dbReference type="Pfam" id="PF08808">
    <property type="entry name" value="RES"/>
    <property type="match status" value="1"/>
</dbReference>
<dbReference type="Proteomes" id="UP000199477">
    <property type="component" value="Unassembled WGS sequence"/>
</dbReference>